<dbReference type="EMBL" id="OOIN01000005">
    <property type="protein sequence ID" value="SPO23121.1"/>
    <property type="molecule type" value="Genomic_DNA"/>
</dbReference>
<organism evidence="1 2">
    <name type="scientific">Ustilago trichophora</name>
    <dbReference type="NCBI Taxonomy" id="86804"/>
    <lineage>
        <taxon>Eukaryota</taxon>
        <taxon>Fungi</taxon>
        <taxon>Dikarya</taxon>
        <taxon>Basidiomycota</taxon>
        <taxon>Ustilaginomycotina</taxon>
        <taxon>Ustilaginomycetes</taxon>
        <taxon>Ustilaginales</taxon>
        <taxon>Ustilaginaceae</taxon>
        <taxon>Ustilago</taxon>
    </lineage>
</organism>
<gene>
    <name evidence="1" type="ORF">UTRI_01799</name>
</gene>
<protein>
    <submittedName>
        <fullName evidence="1">Uncharacterized protein</fullName>
    </submittedName>
</protein>
<proteinExistence type="predicted"/>
<name>A0A5C3E0T3_9BASI</name>
<dbReference type="Proteomes" id="UP000324022">
    <property type="component" value="Unassembled WGS sequence"/>
</dbReference>
<evidence type="ECO:0000313" key="2">
    <source>
        <dbReference type="Proteomes" id="UP000324022"/>
    </source>
</evidence>
<accession>A0A5C3E0T3</accession>
<evidence type="ECO:0000313" key="1">
    <source>
        <dbReference type="EMBL" id="SPO23121.1"/>
    </source>
</evidence>
<dbReference type="AlphaFoldDB" id="A0A5C3E0T3"/>
<keyword evidence="2" id="KW-1185">Reference proteome</keyword>
<sequence>MSRTQQRVLYSTLRNAGIKNSDKVPKLASWIACTSNTRPTQLVGMQPISSPPLSSSFLSLMARPLFWGNDVCGDVGVGGCQTCRRHWGDKRVFKAGEMPVGFIIESSCCTWWTPCFNPPSSHTRLACKLHAFASTLDIDSRFEYRPLGSSSSVIYTHTHPR</sequence>
<reference evidence="1 2" key="1">
    <citation type="submission" date="2018-03" db="EMBL/GenBank/DDBJ databases">
        <authorList>
            <person name="Guldener U."/>
        </authorList>
    </citation>
    <scope>NUCLEOTIDE SEQUENCE [LARGE SCALE GENOMIC DNA]</scope>
    <source>
        <strain evidence="1 2">NBRC100155</strain>
    </source>
</reference>